<name>A0A812TR23_9DINO</name>
<dbReference type="Proteomes" id="UP000604046">
    <property type="component" value="Unassembled WGS sequence"/>
</dbReference>
<reference evidence="1" key="1">
    <citation type="submission" date="2021-02" db="EMBL/GenBank/DDBJ databases">
        <authorList>
            <person name="Dougan E. K."/>
            <person name="Rhodes N."/>
            <person name="Thang M."/>
            <person name="Chan C."/>
        </authorList>
    </citation>
    <scope>NUCLEOTIDE SEQUENCE</scope>
</reference>
<evidence type="ECO:0000313" key="1">
    <source>
        <dbReference type="EMBL" id="CAE7533774.1"/>
    </source>
</evidence>
<accession>A0A812TR23</accession>
<sequence length="139" mass="15043">MSWLRGGAQEWNNQFRDTLNRAANSVQRFAEQAELQQLGEQFLAQAQTLAEQGEAALSNVADKVTGGVSSLGLSSSEGLQESREDLVHRFVREAKHLEPPGGSRLLVADVAQVLRAWKAAQCSSSSSCGHVFFSCSHLA</sequence>
<evidence type="ECO:0000313" key="2">
    <source>
        <dbReference type="Proteomes" id="UP000604046"/>
    </source>
</evidence>
<comment type="caution">
    <text evidence="1">The sequence shown here is derived from an EMBL/GenBank/DDBJ whole genome shotgun (WGS) entry which is preliminary data.</text>
</comment>
<dbReference type="OrthoDB" id="10267885at2759"/>
<dbReference type="EMBL" id="CAJNDS010002581">
    <property type="protein sequence ID" value="CAE7533774.1"/>
    <property type="molecule type" value="Genomic_DNA"/>
</dbReference>
<dbReference type="AlphaFoldDB" id="A0A812TR23"/>
<gene>
    <name evidence="1" type="primary">Slc8a3</name>
    <name evidence="1" type="ORF">SNAT2548_LOCUS29911</name>
</gene>
<proteinExistence type="predicted"/>
<protein>
    <submittedName>
        <fullName evidence="1">Slc8a3 protein</fullName>
    </submittedName>
</protein>
<keyword evidence="2" id="KW-1185">Reference proteome</keyword>
<organism evidence="1 2">
    <name type="scientific">Symbiodinium natans</name>
    <dbReference type="NCBI Taxonomy" id="878477"/>
    <lineage>
        <taxon>Eukaryota</taxon>
        <taxon>Sar</taxon>
        <taxon>Alveolata</taxon>
        <taxon>Dinophyceae</taxon>
        <taxon>Suessiales</taxon>
        <taxon>Symbiodiniaceae</taxon>
        <taxon>Symbiodinium</taxon>
    </lineage>
</organism>